<organism evidence="7 8">
    <name type="scientific">Populus deltoides</name>
    <name type="common">Eastern poplar</name>
    <name type="synonym">Eastern cottonwood</name>
    <dbReference type="NCBI Taxonomy" id="3696"/>
    <lineage>
        <taxon>Eukaryota</taxon>
        <taxon>Viridiplantae</taxon>
        <taxon>Streptophyta</taxon>
        <taxon>Embryophyta</taxon>
        <taxon>Tracheophyta</taxon>
        <taxon>Spermatophyta</taxon>
        <taxon>Magnoliopsida</taxon>
        <taxon>eudicotyledons</taxon>
        <taxon>Gunneridae</taxon>
        <taxon>Pentapetalae</taxon>
        <taxon>rosids</taxon>
        <taxon>fabids</taxon>
        <taxon>Malpighiales</taxon>
        <taxon>Salicaceae</taxon>
        <taxon>Saliceae</taxon>
        <taxon>Populus</taxon>
    </lineage>
</organism>
<keyword evidence="8" id="KW-1185">Reference proteome</keyword>
<dbReference type="AlphaFoldDB" id="A0A8T2YMI9"/>
<dbReference type="GO" id="GO:0090374">
    <property type="term" value="P:oligopeptide export from mitochondrion"/>
    <property type="evidence" value="ECO:0007669"/>
    <property type="project" value="TreeGrafter"/>
</dbReference>
<evidence type="ECO:0000256" key="5">
    <source>
        <dbReference type="SAM" id="Phobius"/>
    </source>
</evidence>
<keyword evidence="2 5" id="KW-0812">Transmembrane</keyword>
<dbReference type="Gene3D" id="1.20.1560.10">
    <property type="entry name" value="ABC transporter type 1, transmembrane domain"/>
    <property type="match status" value="1"/>
</dbReference>
<comment type="caution">
    <text evidence="7">The sequence shown here is derived from an EMBL/GenBank/DDBJ whole genome shotgun (WGS) entry which is preliminary data.</text>
</comment>
<feature type="transmembrane region" description="Helical" evidence="5">
    <location>
        <begin position="227"/>
        <end position="255"/>
    </location>
</feature>
<evidence type="ECO:0000256" key="3">
    <source>
        <dbReference type="ARBA" id="ARBA00022989"/>
    </source>
</evidence>
<dbReference type="SUPFAM" id="SSF52540">
    <property type="entry name" value="P-loop containing nucleoside triphosphate hydrolases"/>
    <property type="match status" value="1"/>
</dbReference>
<sequence>MCISDIQPGLMFKSFLHFRYKIQVAQLQLQLDKVEAESRLLLVVLRDGVDSKKLKLGWIREMIVLVSQEPILFATSIKENIAYGKENVTDQEIRTAIELANSAKFIDQIHDELIKDPEGAFSQLIRLQEEANESEESQDIDPNTLEKNLDTDKSIASVHDDEHDEKPKLVYITRLLYVNKPELPILLFRSVASVILGMVTPILGLLLSKAITMYQEPPEEMRKDSKFWAIVCVGIGLITFVALSLRSYLFGIAGAKLIERIRSMTIFEKVACQEISWFDDLANSSGAVGARLSTDASTVRSLVGDH</sequence>
<evidence type="ECO:0000256" key="2">
    <source>
        <dbReference type="ARBA" id="ARBA00022692"/>
    </source>
</evidence>
<dbReference type="Pfam" id="PF00664">
    <property type="entry name" value="ABC_membrane"/>
    <property type="match status" value="1"/>
</dbReference>
<evidence type="ECO:0000259" key="6">
    <source>
        <dbReference type="PROSITE" id="PS50929"/>
    </source>
</evidence>
<comment type="subcellular location">
    <subcellularLocation>
        <location evidence="1">Membrane</location>
        <topology evidence="1">Multi-pass membrane protein</topology>
    </subcellularLocation>
</comment>
<proteinExistence type="predicted"/>
<dbReference type="EMBL" id="JACEGQ020000006">
    <property type="protein sequence ID" value="KAH8506307.1"/>
    <property type="molecule type" value="Genomic_DNA"/>
</dbReference>
<reference evidence="7" key="1">
    <citation type="journal article" date="2021" name="J. Hered.">
        <title>Genome Assembly of Salicaceae Populus deltoides (Eastern Cottonwood) I-69 Based on Nanopore Sequencing and Hi-C Technologies.</title>
        <authorList>
            <person name="Bai S."/>
            <person name="Wu H."/>
            <person name="Zhang J."/>
            <person name="Pan Z."/>
            <person name="Zhao W."/>
            <person name="Li Z."/>
            <person name="Tong C."/>
        </authorList>
    </citation>
    <scope>NUCLEOTIDE SEQUENCE</scope>
    <source>
        <tissue evidence="7">Leaf</tissue>
    </source>
</reference>
<accession>A0A8T2YMI9</accession>
<dbReference type="GO" id="GO:0015421">
    <property type="term" value="F:ABC-type oligopeptide transporter activity"/>
    <property type="evidence" value="ECO:0007669"/>
    <property type="project" value="TreeGrafter"/>
</dbReference>
<evidence type="ECO:0000313" key="8">
    <source>
        <dbReference type="Proteomes" id="UP000807159"/>
    </source>
</evidence>
<dbReference type="GO" id="GO:0005524">
    <property type="term" value="F:ATP binding"/>
    <property type="evidence" value="ECO:0007669"/>
    <property type="project" value="InterPro"/>
</dbReference>
<dbReference type="SUPFAM" id="SSF90123">
    <property type="entry name" value="ABC transporter transmembrane region"/>
    <property type="match status" value="1"/>
</dbReference>
<gene>
    <name evidence="7" type="ORF">H0E87_013214</name>
</gene>
<keyword evidence="4 5" id="KW-0472">Membrane</keyword>
<feature type="domain" description="ABC transmembrane type-1" evidence="6">
    <location>
        <begin position="191"/>
        <end position="305"/>
    </location>
</feature>
<protein>
    <recommendedName>
        <fullName evidence="6">ABC transmembrane type-1 domain-containing protein</fullName>
    </recommendedName>
</protein>
<dbReference type="InterPro" id="IPR036640">
    <property type="entry name" value="ABC1_TM_sf"/>
</dbReference>
<evidence type="ECO:0000313" key="7">
    <source>
        <dbReference type="EMBL" id="KAH8506307.1"/>
    </source>
</evidence>
<dbReference type="InterPro" id="IPR011527">
    <property type="entry name" value="ABC1_TM_dom"/>
</dbReference>
<keyword evidence="3 5" id="KW-1133">Transmembrane helix</keyword>
<dbReference type="Proteomes" id="UP000807159">
    <property type="component" value="Chromosome 6"/>
</dbReference>
<evidence type="ECO:0000256" key="1">
    <source>
        <dbReference type="ARBA" id="ARBA00004141"/>
    </source>
</evidence>
<dbReference type="GO" id="GO:0005743">
    <property type="term" value="C:mitochondrial inner membrane"/>
    <property type="evidence" value="ECO:0007669"/>
    <property type="project" value="TreeGrafter"/>
</dbReference>
<dbReference type="Gene3D" id="3.40.50.300">
    <property type="entry name" value="P-loop containing nucleotide triphosphate hydrolases"/>
    <property type="match status" value="2"/>
</dbReference>
<evidence type="ECO:0000256" key="4">
    <source>
        <dbReference type="ARBA" id="ARBA00023136"/>
    </source>
</evidence>
<dbReference type="InterPro" id="IPR027417">
    <property type="entry name" value="P-loop_NTPase"/>
</dbReference>
<dbReference type="PROSITE" id="PS50929">
    <property type="entry name" value="ABC_TM1F"/>
    <property type="match status" value="1"/>
</dbReference>
<dbReference type="InterPro" id="IPR039421">
    <property type="entry name" value="Type_1_exporter"/>
</dbReference>
<name>A0A8T2YMI9_POPDE</name>
<dbReference type="PANTHER" id="PTHR43394:SF18">
    <property type="entry name" value="ABC TRANSPORTER B FAMILY MEMBER 11-LIKE"/>
    <property type="match status" value="1"/>
</dbReference>
<dbReference type="PANTHER" id="PTHR43394">
    <property type="entry name" value="ATP-DEPENDENT PERMEASE MDL1, MITOCHONDRIAL"/>
    <property type="match status" value="1"/>
</dbReference>
<feature type="transmembrane region" description="Helical" evidence="5">
    <location>
        <begin position="186"/>
        <end position="207"/>
    </location>
</feature>